<dbReference type="HOGENOM" id="CLU_014689_7_0_11"/>
<proteinExistence type="inferred from homology"/>
<gene>
    <name evidence="6" type="ORF">HMPREF9004_0017</name>
</gene>
<dbReference type="InterPro" id="IPR010280">
    <property type="entry name" value="U5_MeTrfase_fam"/>
</dbReference>
<reference evidence="6 7" key="1">
    <citation type="submission" date="2013-03" db="EMBL/GenBank/DDBJ databases">
        <title>Reference genome for the Human Microbiome Project.</title>
        <authorList>
            <person name="Aqrawi P."/>
            <person name="Ayvaz T."/>
            <person name="Bess C."/>
            <person name="Blankenburg K."/>
            <person name="Coyle M."/>
            <person name="Deng J."/>
            <person name="Forbes L."/>
            <person name="Fowler G."/>
            <person name="Francisco L."/>
            <person name="Fu Q."/>
            <person name="Gibbs R."/>
            <person name="Gross S."/>
            <person name="Gubbala S."/>
            <person name="Hale W."/>
            <person name="Hemphill L."/>
            <person name="Highlander S."/>
            <person name="Hirani K."/>
            <person name="Jackson L."/>
            <person name="Jakkamsetti A."/>
            <person name="Javaid M."/>
            <person name="Jayaseelan J.C."/>
            <person name="Jiang H."/>
            <person name="Joshi V."/>
            <person name="Korchina V."/>
            <person name="Kovar C."/>
            <person name="Lara F."/>
            <person name="Lee S."/>
            <person name="Liu Y."/>
            <person name="Mata R."/>
            <person name="Mathew T."/>
            <person name="Munidasa M."/>
            <person name="Muzny D."/>
            <person name="Nazareth L."/>
            <person name="Ngo R."/>
            <person name="Nguyen L."/>
            <person name="Nguyen N."/>
            <person name="Okwuonu G."/>
            <person name="Ongeri F."/>
            <person name="Palculict T."/>
            <person name="Patil S."/>
            <person name="Petrosino J."/>
            <person name="Pham C."/>
            <person name="Pham P."/>
            <person name="Pu L.-L."/>
            <person name="Qin X."/>
            <person name="Qu J."/>
            <person name="Reid J."/>
            <person name="Ross M."/>
            <person name="Ruth R."/>
            <person name="Saada N."/>
            <person name="San Lucas F."/>
            <person name="Santibanez J."/>
            <person name="Shang Y."/>
            <person name="Simmons D."/>
            <person name="Song X.-Z."/>
            <person name="Tang L.-Y."/>
            <person name="Thornton R."/>
            <person name="Warren J."/>
            <person name="Weissenberger G."/>
            <person name="Wilczek-Boney K."/>
            <person name="Worley K."/>
            <person name="Youmans B."/>
            <person name="Zhang J."/>
            <person name="Zhang L."/>
            <person name="Zhao Z."/>
            <person name="Zhou C."/>
            <person name="Zhu D."/>
            <person name="Zhu Y."/>
        </authorList>
    </citation>
    <scope>NUCLEOTIDE SEQUENCE [LARGE SCALE GENOMIC DNA]</scope>
    <source>
        <strain evidence="6 7">F0333</strain>
    </source>
</reference>
<protein>
    <submittedName>
        <fullName evidence="6">23S rRNA (Uracil-5-)-methyltransferase RumA</fullName>
        <ecNumber evidence="6">2.1.1.-</ecNumber>
    </submittedName>
</protein>
<dbReference type="CDD" id="cd02440">
    <property type="entry name" value="AdoMet_MTases"/>
    <property type="match status" value="1"/>
</dbReference>
<dbReference type="Gene3D" id="3.40.50.150">
    <property type="entry name" value="Vaccinia Virus protein VP39"/>
    <property type="match status" value="1"/>
</dbReference>
<dbReference type="PATRIC" id="fig|888050.3.peg.16"/>
<feature type="binding site" evidence="4">
    <location>
        <position position="319"/>
    </location>
    <ligand>
        <name>S-adenosyl-L-methionine</name>
        <dbReference type="ChEBI" id="CHEBI:59789"/>
    </ligand>
</feature>
<organism evidence="6 7">
    <name type="scientific">Schaalia cardiffensis F0333</name>
    <dbReference type="NCBI Taxonomy" id="888050"/>
    <lineage>
        <taxon>Bacteria</taxon>
        <taxon>Bacillati</taxon>
        <taxon>Actinomycetota</taxon>
        <taxon>Actinomycetes</taxon>
        <taxon>Actinomycetales</taxon>
        <taxon>Actinomycetaceae</taxon>
        <taxon>Schaalia</taxon>
    </lineage>
</organism>
<feature type="domain" description="TRAM" evidence="5">
    <location>
        <begin position="12"/>
        <end position="74"/>
    </location>
</feature>
<dbReference type="SUPFAM" id="SSF53335">
    <property type="entry name" value="S-adenosyl-L-methionine-dependent methyltransferases"/>
    <property type="match status" value="1"/>
</dbReference>
<dbReference type="Gene3D" id="2.40.50.140">
    <property type="entry name" value="Nucleic acid-binding proteins"/>
    <property type="match status" value="1"/>
</dbReference>
<dbReference type="Pfam" id="PF05958">
    <property type="entry name" value="tRNA_U5-meth_tr"/>
    <property type="match status" value="1"/>
</dbReference>
<dbReference type="PANTHER" id="PTHR11061:SF30">
    <property type="entry name" value="TRNA (URACIL(54)-C(5))-METHYLTRANSFERASE"/>
    <property type="match status" value="1"/>
</dbReference>
<dbReference type="GO" id="GO:0070041">
    <property type="term" value="F:rRNA (uridine-C5-)-methyltransferase activity"/>
    <property type="evidence" value="ECO:0007669"/>
    <property type="project" value="TreeGrafter"/>
</dbReference>
<evidence type="ECO:0000256" key="4">
    <source>
        <dbReference type="PROSITE-ProRule" id="PRU01024"/>
    </source>
</evidence>
<evidence type="ECO:0000256" key="1">
    <source>
        <dbReference type="ARBA" id="ARBA00022603"/>
    </source>
</evidence>
<feature type="binding site" evidence="4">
    <location>
        <position position="266"/>
    </location>
    <ligand>
        <name>S-adenosyl-L-methionine</name>
        <dbReference type="ChEBI" id="CHEBI:59789"/>
    </ligand>
</feature>
<evidence type="ECO:0000256" key="3">
    <source>
        <dbReference type="ARBA" id="ARBA00022691"/>
    </source>
</evidence>
<feature type="binding site" evidence="4">
    <location>
        <position position="367"/>
    </location>
    <ligand>
        <name>S-adenosyl-L-methionine</name>
        <dbReference type="ChEBI" id="CHEBI:59789"/>
    </ligand>
</feature>
<dbReference type="PROSITE" id="PS50926">
    <property type="entry name" value="TRAM"/>
    <property type="match status" value="1"/>
</dbReference>
<dbReference type="eggNOG" id="COG2265">
    <property type="taxonomic scope" value="Bacteria"/>
</dbReference>
<dbReference type="InterPro" id="IPR029063">
    <property type="entry name" value="SAM-dependent_MTases_sf"/>
</dbReference>
<dbReference type="PROSITE" id="PS51687">
    <property type="entry name" value="SAM_MT_RNA_M5U"/>
    <property type="match status" value="1"/>
</dbReference>
<keyword evidence="3 4" id="KW-0949">S-adenosyl-L-methionine</keyword>
<evidence type="ECO:0000313" key="7">
    <source>
        <dbReference type="Proteomes" id="UP000013015"/>
    </source>
</evidence>
<keyword evidence="7" id="KW-1185">Reference proteome</keyword>
<keyword evidence="1 4" id="KW-0489">Methyltransferase</keyword>
<feature type="active site" description="Nucleophile" evidence="4">
    <location>
        <position position="394"/>
    </location>
</feature>
<dbReference type="AlphaFoldDB" id="N6XCY6"/>
<dbReference type="EMBL" id="AQHZ01000001">
    <property type="protein sequence ID" value="ENO19098.1"/>
    <property type="molecule type" value="Genomic_DNA"/>
</dbReference>
<evidence type="ECO:0000256" key="2">
    <source>
        <dbReference type="ARBA" id="ARBA00022679"/>
    </source>
</evidence>
<dbReference type="Pfam" id="PF01938">
    <property type="entry name" value="TRAM"/>
    <property type="match status" value="1"/>
</dbReference>
<name>N6XCY6_9ACTO</name>
<sequence length="439" mass="47284">MTSKSRRHHRSRAATGIEEQILELQIGSPAHGGACVARDEDGRVVFVRHALPGERVRARVTSTQKSFAWADAVDILKASPDRVESMWPQAGPGGVGGGELAHVAPHAQRAWKEKVIQDQLRRIGGPDCAAAVEELGGVQVQAAPGDECGDLTRRRTRIELVIDQEGLAGMHRFRSREVIALDSMPLAVTPIEELGILGAGSAWAELWRPKERIRVVAPNGQSPVVLTSKGVFNSLGEKIEAERLPWNVEVAGKNIEYRVRPTGFWQTHIKGAEVLANAVLSAAALNEGDRVLELYSGAGLFTRPLAEAIGPKGRLVSLEGDEGAVADAGENLAPFGWVDAFVGGVDKEGISELKTQLDRRPDVIVLDPPRAGAGREACRAIADAGASRIVLVSCDPAAGARDLRELFEAGYRLSAFSAWDLFPHTHHVETLALLERQVF</sequence>
<dbReference type="RefSeq" id="WP_005961501.1">
    <property type="nucleotide sequence ID" value="NZ_CP040505.1"/>
</dbReference>
<dbReference type="Proteomes" id="UP000013015">
    <property type="component" value="Unassembled WGS sequence"/>
</dbReference>
<dbReference type="InterPro" id="IPR012340">
    <property type="entry name" value="NA-bd_OB-fold"/>
</dbReference>
<keyword evidence="2 4" id="KW-0808">Transferase</keyword>
<dbReference type="InterPro" id="IPR002792">
    <property type="entry name" value="TRAM_dom"/>
</dbReference>
<dbReference type="STRING" id="888050.HMPREF9004_0017"/>
<evidence type="ECO:0000259" key="5">
    <source>
        <dbReference type="PROSITE" id="PS50926"/>
    </source>
</evidence>
<dbReference type="GO" id="GO:0070475">
    <property type="term" value="P:rRNA base methylation"/>
    <property type="evidence" value="ECO:0007669"/>
    <property type="project" value="TreeGrafter"/>
</dbReference>
<evidence type="ECO:0000313" key="6">
    <source>
        <dbReference type="EMBL" id="ENO19098.1"/>
    </source>
</evidence>
<feature type="binding site" evidence="4">
    <location>
        <position position="295"/>
    </location>
    <ligand>
        <name>S-adenosyl-L-methionine</name>
        <dbReference type="ChEBI" id="CHEBI:59789"/>
    </ligand>
</feature>
<accession>N6XCY6</accession>
<dbReference type="OrthoDB" id="9804590at2"/>
<dbReference type="PANTHER" id="PTHR11061">
    <property type="entry name" value="RNA M5U METHYLTRANSFERASE"/>
    <property type="match status" value="1"/>
</dbReference>
<comment type="caution">
    <text evidence="6">The sequence shown here is derived from an EMBL/GenBank/DDBJ whole genome shotgun (WGS) entry which is preliminary data.</text>
</comment>
<dbReference type="SUPFAM" id="SSF50249">
    <property type="entry name" value="Nucleic acid-binding proteins"/>
    <property type="match status" value="1"/>
</dbReference>
<comment type="similarity">
    <text evidence="4">Belongs to the class I-like SAM-binding methyltransferase superfamily. RNA M5U methyltransferase family.</text>
</comment>
<dbReference type="EC" id="2.1.1.-" evidence="6"/>